<evidence type="ECO:0000256" key="1">
    <source>
        <dbReference type="SAM" id="MobiDB-lite"/>
    </source>
</evidence>
<feature type="region of interest" description="Disordered" evidence="1">
    <location>
        <begin position="1"/>
        <end position="64"/>
    </location>
</feature>
<reference evidence="3" key="5">
    <citation type="journal article" date="2021" name="G3 (Bethesda)">
        <title>Aegilops tauschii genome assembly Aet v5.0 features greater sequence contiguity and improved annotation.</title>
        <authorList>
            <person name="Wang L."/>
            <person name="Zhu T."/>
            <person name="Rodriguez J.C."/>
            <person name="Deal K.R."/>
            <person name="Dubcovsky J."/>
            <person name="McGuire P.E."/>
            <person name="Lux T."/>
            <person name="Spannagl M."/>
            <person name="Mayer K.F.X."/>
            <person name="Baldrich P."/>
            <person name="Meyers B.C."/>
            <person name="Huo N."/>
            <person name="Gu Y.Q."/>
            <person name="Zhou H."/>
            <person name="Devos K.M."/>
            <person name="Bennetzen J.L."/>
            <person name="Unver T."/>
            <person name="Budak H."/>
            <person name="Gulick P.J."/>
            <person name="Galiba G."/>
            <person name="Kalapos B."/>
            <person name="Nelson D.R."/>
            <person name="Li P."/>
            <person name="You F.M."/>
            <person name="Luo M.C."/>
            <person name="Dvorak J."/>
        </authorList>
    </citation>
    <scope>NUCLEOTIDE SEQUENCE [LARGE SCALE GENOMIC DNA]</scope>
    <source>
        <strain evidence="3">cv. AL8/78</strain>
    </source>
</reference>
<dbReference type="AlphaFoldDB" id="A0A453SLB1"/>
<proteinExistence type="predicted"/>
<dbReference type="SUPFAM" id="SSF81383">
    <property type="entry name" value="F-box domain"/>
    <property type="match status" value="1"/>
</dbReference>
<dbReference type="Gramene" id="AET7Gv20984300.7">
    <property type="protein sequence ID" value="AET7Gv20984300.7"/>
    <property type="gene ID" value="AET7Gv20984300"/>
</dbReference>
<dbReference type="PANTHER" id="PTHR31264">
    <property type="entry name" value="OS07G0554500 PROTEIN-RELATED"/>
    <property type="match status" value="1"/>
</dbReference>
<dbReference type="EnsemblPlants" id="AET7Gv20984300.7">
    <property type="protein sequence ID" value="AET7Gv20984300.7"/>
    <property type="gene ID" value="AET7Gv20984300"/>
</dbReference>
<dbReference type="Proteomes" id="UP000015105">
    <property type="component" value="Chromosome 7D"/>
</dbReference>
<dbReference type="Pfam" id="PF00646">
    <property type="entry name" value="F-box"/>
    <property type="match status" value="1"/>
</dbReference>
<dbReference type="InterPro" id="IPR001810">
    <property type="entry name" value="F-box_dom"/>
</dbReference>
<organism evidence="3 4">
    <name type="scientific">Aegilops tauschii subsp. strangulata</name>
    <name type="common">Goatgrass</name>
    <dbReference type="NCBI Taxonomy" id="200361"/>
    <lineage>
        <taxon>Eukaryota</taxon>
        <taxon>Viridiplantae</taxon>
        <taxon>Streptophyta</taxon>
        <taxon>Embryophyta</taxon>
        <taxon>Tracheophyta</taxon>
        <taxon>Spermatophyta</taxon>
        <taxon>Magnoliopsida</taxon>
        <taxon>Liliopsida</taxon>
        <taxon>Poales</taxon>
        <taxon>Poaceae</taxon>
        <taxon>BOP clade</taxon>
        <taxon>Pooideae</taxon>
        <taxon>Triticodae</taxon>
        <taxon>Triticeae</taxon>
        <taxon>Triticinae</taxon>
        <taxon>Aegilops</taxon>
    </lineage>
</organism>
<protein>
    <recommendedName>
        <fullName evidence="2">F-box domain-containing protein</fullName>
    </recommendedName>
</protein>
<dbReference type="PANTHER" id="PTHR31264:SF30">
    <property type="entry name" value="F-BOX DOMAIN-CONTAINING PROTEIN"/>
    <property type="match status" value="1"/>
</dbReference>
<sequence>DRYTKHTGQGPFGRHTRKSLAPSTLRQGFPAAGSSALRHRLDSLDLPYPQGPNHSPSSTLLASGREMASPSPLVDFPQHLLEEIFLRLPAAEDLARASATCVTFRRLVTDRHFLRRFRRLHPPPFLAFFDSHRLHPALPPHPSAPAARALALAADFSFSFVPSPHCRRAGRWAVQDIRDGRVLLRHTPFADLAVCDPLHRRYILLPPLPEDLAALVAHPYVVFNPWCQPFLVPLDEDAATTFRVIWVVHCETMAAAIVFSSSTGQWQTAGDLTRLISATGYTLLRRHYAYHCFYWELNPINKLLMLDTGTMEFSFADLPPGEWALNIAIVEAEGRLGMFGIFHETAGDLCYYVKGNKGESSQWQIDKTISIGSGHRHYIKAASKRYLLLGKYVVRRNVSPSVSDSTSILPPLDMPGEECISIDIKTLQLERVCVRSFGFGRYGMHIYTNFPPSLLSAPTI</sequence>
<evidence type="ECO:0000313" key="3">
    <source>
        <dbReference type="EnsemblPlants" id="AET7Gv20984300.7"/>
    </source>
</evidence>
<keyword evidence="4" id="KW-1185">Reference proteome</keyword>
<reference evidence="4" key="1">
    <citation type="journal article" date="2014" name="Science">
        <title>Ancient hybridizations among the ancestral genomes of bread wheat.</title>
        <authorList>
            <consortium name="International Wheat Genome Sequencing Consortium,"/>
            <person name="Marcussen T."/>
            <person name="Sandve S.R."/>
            <person name="Heier L."/>
            <person name="Spannagl M."/>
            <person name="Pfeifer M."/>
            <person name="Jakobsen K.S."/>
            <person name="Wulff B.B."/>
            <person name="Steuernagel B."/>
            <person name="Mayer K.F."/>
            <person name="Olsen O.A."/>
        </authorList>
    </citation>
    <scope>NUCLEOTIDE SEQUENCE [LARGE SCALE GENOMIC DNA]</scope>
    <source>
        <strain evidence="4">cv. AL8/78</strain>
    </source>
</reference>
<dbReference type="CDD" id="cd09917">
    <property type="entry name" value="F-box_SF"/>
    <property type="match status" value="1"/>
</dbReference>
<name>A0A453SLB1_AEGTS</name>
<reference evidence="3" key="4">
    <citation type="submission" date="2019-03" db="UniProtKB">
        <authorList>
            <consortium name="EnsemblPlants"/>
        </authorList>
    </citation>
    <scope>IDENTIFICATION</scope>
</reference>
<feature type="domain" description="F-box" evidence="2">
    <location>
        <begin position="70"/>
        <end position="120"/>
    </location>
</feature>
<reference evidence="4" key="2">
    <citation type="journal article" date="2017" name="Nat. Plants">
        <title>The Aegilops tauschii genome reveals multiple impacts of transposons.</title>
        <authorList>
            <person name="Zhao G."/>
            <person name="Zou C."/>
            <person name="Li K."/>
            <person name="Wang K."/>
            <person name="Li T."/>
            <person name="Gao L."/>
            <person name="Zhang X."/>
            <person name="Wang H."/>
            <person name="Yang Z."/>
            <person name="Liu X."/>
            <person name="Jiang W."/>
            <person name="Mao L."/>
            <person name="Kong X."/>
            <person name="Jiao Y."/>
            <person name="Jia J."/>
        </authorList>
    </citation>
    <scope>NUCLEOTIDE SEQUENCE [LARGE SCALE GENOMIC DNA]</scope>
    <source>
        <strain evidence="4">cv. AL8/78</strain>
    </source>
</reference>
<evidence type="ECO:0000313" key="4">
    <source>
        <dbReference type="Proteomes" id="UP000015105"/>
    </source>
</evidence>
<dbReference type="Gene3D" id="1.20.1280.50">
    <property type="match status" value="1"/>
</dbReference>
<dbReference type="SMART" id="SM00256">
    <property type="entry name" value="FBOX"/>
    <property type="match status" value="1"/>
</dbReference>
<evidence type="ECO:0000259" key="2">
    <source>
        <dbReference type="PROSITE" id="PS50181"/>
    </source>
</evidence>
<dbReference type="InterPro" id="IPR036047">
    <property type="entry name" value="F-box-like_dom_sf"/>
</dbReference>
<accession>A0A453SLB1</accession>
<feature type="compositionally biased region" description="Polar residues" evidence="1">
    <location>
        <begin position="52"/>
        <end position="61"/>
    </location>
</feature>
<reference evidence="3" key="3">
    <citation type="journal article" date="2017" name="Nature">
        <title>Genome sequence of the progenitor of the wheat D genome Aegilops tauschii.</title>
        <authorList>
            <person name="Luo M.C."/>
            <person name="Gu Y.Q."/>
            <person name="Puiu D."/>
            <person name="Wang H."/>
            <person name="Twardziok S.O."/>
            <person name="Deal K.R."/>
            <person name="Huo N."/>
            <person name="Zhu T."/>
            <person name="Wang L."/>
            <person name="Wang Y."/>
            <person name="McGuire P.E."/>
            <person name="Liu S."/>
            <person name="Long H."/>
            <person name="Ramasamy R.K."/>
            <person name="Rodriguez J.C."/>
            <person name="Van S.L."/>
            <person name="Yuan L."/>
            <person name="Wang Z."/>
            <person name="Xia Z."/>
            <person name="Xiao L."/>
            <person name="Anderson O.D."/>
            <person name="Ouyang S."/>
            <person name="Liang Y."/>
            <person name="Zimin A.V."/>
            <person name="Pertea G."/>
            <person name="Qi P."/>
            <person name="Bennetzen J.L."/>
            <person name="Dai X."/>
            <person name="Dawson M.W."/>
            <person name="Muller H.G."/>
            <person name="Kugler K."/>
            <person name="Rivarola-Duarte L."/>
            <person name="Spannagl M."/>
            <person name="Mayer K.F.X."/>
            <person name="Lu F.H."/>
            <person name="Bevan M.W."/>
            <person name="Leroy P."/>
            <person name="Li P."/>
            <person name="You F.M."/>
            <person name="Sun Q."/>
            <person name="Liu Z."/>
            <person name="Lyons E."/>
            <person name="Wicker T."/>
            <person name="Salzberg S.L."/>
            <person name="Devos K.M."/>
            <person name="Dvorak J."/>
        </authorList>
    </citation>
    <scope>NUCLEOTIDE SEQUENCE [LARGE SCALE GENOMIC DNA]</scope>
    <source>
        <strain evidence="3">cv. AL8/78</strain>
    </source>
</reference>
<dbReference type="PROSITE" id="PS50181">
    <property type="entry name" value="FBOX"/>
    <property type="match status" value="1"/>
</dbReference>